<dbReference type="OrthoDB" id="9015029at2"/>
<name>A0A2N7VWW0_9BURK</name>
<proteinExistence type="predicted"/>
<gene>
    <name evidence="2" type="ORF">C0Z18_07255</name>
</gene>
<accession>A0A2N7VWW0</accession>
<evidence type="ECO:0000313" key="3">
    <source>
        <dbReference type="Proteomes" id="UP000235616"/>
    </source>
</evidence>
<dbReference type="InterPro" id="IPR032623">
    <property type="entry name" value="FecR_N"/>
</dbReference>
<dbReference type="AlphaFoldDB" id="A0A2N7VWW0"/>
<evidence type="ECO:0000259" key="1">
    <source>
        <dbReference type="Pfam" id="PF16220"/>
    </source>
</evidence>
<organism evidence="2 3">
    <name type="scientific">Trinickia dabaoshanensis</name>
    <dbReference type="NCBI Taxonomy" id="564714"/>
    <lineage>
        <taxon>Bacteria</taxon>
        <taxon>Pseudomonadati</taxon>
        <taxon>Pseudomonadota</taxon>
        <taxon>Betaproteobacteria</taxon>
        <taxon>Burkholderiales</taxon>
        <taxon>Burkholderiaceae</taxon>
        <taxon>Trinickia</taxon>
    </lineage>
</organism>
<sequence>MIKRATWAPGTHPITHTLSGEACDGAIRWLLRLRSGRASRRQQAAFMRWHAQNTEHAQALEEAVWIWRMLGSRSVLDTIVSEGASRKTEDKAR</sequence>
<evidence type="ECO:0000313" key="2">
    <source>
        <dbReference type="EMBL" id="PMS21644.1"/>
    </source>
</evidence>
<dbReference type="Proteomes" id="UP000235616">
    <property type="component" value="Unassembled WGS sequence"/>
</dbReference>
<protein>
    <recommendedName>
        <fullName evidence="1">FecR N-terminal domain-containing protein</fullName>
    </recommendedName>
</protein>
<comment type="caution">
    <text evidence="2">The sequence shown here is derived from an EMBL/GenBank/DDBJ whole genome shotgun (WGS) entry which is preliminary data.</text>
</comment>
<dbReference type="RefSeq" id="WP_102644710.1">
    <property type="nucleotide sequence ID" value="NZ_PNYA01000005.1"/>
</dbReference>
<feature type="domain" description="FecR N-terminal" evidence="1">
    <location>
        <begin position="26"/>
        <end position="63"/>
    </location>
</feature>
<dbReference type="EMBL" id="PNYA01000005">
    <property type="protein sequence ID" value="PMS21644.1"/>
    <property type="molecule type" value="Genomic_DNA"/>
</dbReference>
<keyword evidence="3" id="KW-1185">Reference proteome</keyword>
<dbReference type="Pfam" id="PF16220">
    <property type="entry name" value="DUF4880"/>
    <property type="match status" value="1"/>
</dbReference>
<reference evidence="2 3" key="1">
    <citation type="submission" date="2018-01" db="EMBL/GenBank/DDBJ databases">
        <title>Whole genome analyses suggest that Burkholderia sensu lato contains two further novel genera in the rhizoxinica-symbiotica group Mycetohabitans gen. nov., and Trinickia gen. nov.: implications for the evolution of diazotrophy and nodulation in the Burkholderiaceae.</title>
        <authorList>
            <person name="Estrada-de los Santos P."/>
            <person name="Palmer M."/>
            <person name="Chavez-Ramirez B."/>
            <person name="Beukes C."/>
            <person name="Steenkamp E.T."/>
            <person name="Hirsch A.M."/>
            <person name="Manyaka P."/>
            <person name="Maluk M."/>
            <person name="Lafos M."/>
            <person name="Crook M."/>
            <person name="Gross E."/>
            <person name="Simon M.F."/>
            <person name="Bueno dos Reis Junior F."/>
            <person name="Poole P.S."/>
            <person name="Venter S.N."/>
            <person name="James E.K."/>
        </authorList>
    </citation>
    <scope>NUCLEOTIDE SEQUENCE [LARGE SCALE GENOMIC DNA]</scope>
    <source>
        <strain evidence="2 3">GIMN1.004</strain>
    </source>
</reference>